<organism evidence="1 2">
    <name type="scientific">Euphydryas editha</name>
    <name type="common">Edith's checkerspot</name>
    <dbReference type="NCBI Taxonomy" id="104508"/>
    <lineage>
        <taxon>Eukaryota</taxon>
        <taxon>Metazoa</taxon>
        <taxon>Ecdysozoa</taxon>
        <taxon>Arthropoda</taxon>
        <taxon>Hexapoda</taxon>
        <taxon>Insecta</taxon>
        <taxon>Pterygota</taxon>
        <taxon>Neoptera</taxon>
        <taxon>Endopterygota</taxon>
        <taxon>Lepidoptera</taxon>
        <taxon>Glossata</taxon>
        <taxon>Ditrysia</taxon>
        <taxon>Papilionoidea</taxon>
        <taxon>Nymphalidae</taxon>
        <taxon>Nymphalinae</taxon>
        <taxon>Euphydryas</taxon>
    </lineage>
</organism>
<evidence type="ECO:0000313" key="2">
    <source>
        <dbReference type="Proteomes" id="UP001153954"/>
    </source>
</evidence>
<dbReference type="Gene3D" id="3.60.10.10">
    <property type="entry name" value="Endonuclease/exonuclease/phosphatase"/>
    <property type="match status" value="1"/>
</dbReference>
<accession>A0AAU9V8U6</accession>
<proteinExistence type="predicted"/>
<name>A0AAU9V8U6_EUPED</name>
<keyword evidence="2" id="KW-1185">Reference proteome</keyword>
<sequence length="192" mass="22530">MGDFNGKIGKRKQGEESIIGKHCIGKRNKNGERVINIALQNNITILNSLFKKKSSRKWAWMSPDGRYHNEIDFIMSNQPRSFQNVDVINNQNFNTNHRMVRATLSQKQHKIQRKCFNLITAALKTHKMKFKKETSKQTNETQKNYNSAISDMYRSETRAKPKRNTLTPKTLDLINKRKELLRNRKDRAVLQK</sequence>
<evidence type="ECO:0008006" key="3">
    <source>
        <dbReference type="Google" id="ProtNLM"/>
    </source>
</evidence>
<comment type="caution">
    <text evidence="1">The sequence shown here is derived from an EMBL/GenBank/DDBJ whole genome shotgun (WGS) entry which is preliminary data.</text>
</comment>
<protein>
    <recommendedName>
        <fullName evidence="3">Craniofacial development protein 2</fullName>
    </recommendedName>
</protein>
<dbReference type="InterPro" id="IPR036691">
    <property type="entry name" value="Endo/exonu/phosph_ase_sf"/>
</dbReference>
<gene>
    <name evidence="1" type="ORF">EEDITHA_LOCUS20714</name>
</gene>
<reference evidence="1" key="1">
    <citation type="submission" date="2022-03" db="EMBL/GenBank/DDBJ databases">
        <authorList>
            <person name="Tunstrom K."/>
        </authorList>
    </citation>
    <scope>NUCLEOTIDE SEQUENCE</scope>
</reference>
<evidence type="ECO:0000313" key="1">
    <source>
        <dbReference type="EMBL" id="CAH2106597.1"/>
    </source>
</evidence>
<dbReference type="AlphaFoldDB" id="A0AAU9V8U6"/>
<dbReference type="EMBL" id="CAKOGL010000029">
    <property type="protein sequence ID" value="CAH2106597.1"/>
    <property type="molecule type" value="Genomic_DNA"/>
</dbReference>
<dbReference type="Proteomes" id="UP001153954">
    <property type="component" value="Unassembled WGS sequence"/>
</dbReference>